<dbReference type="Proteomes" id="UP000289738">
    <property type="component" value="Chromosome B04"/>
</dbReference>
<reference evidence="1 2" key="1">
    <citation type="submission" date="2019-01" db="EMBL/GenBank/DDBJ databases">
        <title>Sequencing of cultivated peanut Arachis hypogaea provides insights into genome evolution and oil improvement.</title>
        <authorList>
            <person name="Chen X."/>
        </authorList>
    </citation>
    <scope>NUCLEOTIDE SEQUENCE [LARGE SCALE GENOMIC DNA]</scope>
    <source>
        <strain evidence="2">cv. Fuhuasheng</strain>
        <tissue evidence="1">Leaves</tissue>
    </source>
</reference>
<sequence>MPWINYHEVSDGGYLIIHYSDLCEAVLRALLLDKENVSYRPRPDRDILGARN</sequence>
<name>A0A444ZK89_ARAHY</name>
<protein>
    <submittedName>
        <fullName evidence="1">Uncharacterized protein</fullName>
    </submittedName>
</protein>
<proteinExistence type="predicted"/>
<comment type="caution">
    <text evidence="1">The sequence shown here is derived from an EMBL/GenBank/DDBJ whole genome shotgun (WGS) entry which is preliminary data.</text>
</comment>
<keyword evidence="2" id="KW-1185">Reference proteome</keyword>
<evidence type="ECO:0000313" key="2">
    <source>
        <dbReference type="Proteomes" id="UP000289738"/>
    </source>
</evidence>
<accession>A0A444ZK89</accession>
<gene>
    <name evidence="1" type="ORF">Ahy_B04g071204</name>
</gene>
<organism evidence="1 2">
    <name type="scientific">Arachis hypogaea</name>
    <name type="common">Peanut</name>
    <dbReference type="NCBI Taxonomy" id="3818"/>
    <lineage>
        <taxon>Eukaryota</taxon>
        <taxon>Viridiplantae</taxon>
        <taxon>Streptophyta</taxon>
        <taxon>Embryophyta</taxon>
        <taxon>Tracheophyta</taxon>
        <taxon>Spermatophyta</taxon>
        <taxon>Magnoliopsida</taxon>
        <taxon>eudicotyledons</taxon>
        <taxon>Gunneridae</taxon>
        <taxon>Pentapetalae</taxon>
        <taxon>rosids</taxon>
        <taxon>fabids</taxon>
        <taxon>Fabales</taxon>
        <taxon>Fabaceae</taxon>
        <taxon>Papilionoideae</taxon>
        <taxon>50 kb inversion clade</taxon>
        <taxon>dalbergioids sensu lato</taxon>
        <taxon>Dalbergieae</taxon>
        <taxon>Pterocarpus clade</taxon>
        <taxon>Arachis</taxon>
    </lineage>
</organism>
<evidence type="ECO:0000313" key="1">
    <source>
        <dbReference type="EMBL" id="RYR14586.1"/>
    </source>
</evidence>
<dbReference type="EMBL" id="SDMP01000014">
    <property type="protein sequence ID" value="RYR14586.1"/>
    <property type="molecule type" value="Genomic_DNA"/>
</dbReference>
<dbReference type="AlphaFoldDB" id="A0A444ZK89"/>